<dbReference type="SMART" id="SM00220">
    <property type="entry name" value="S_TKc"/>
    <property type="match status" value="1"/>
</dbReference>
<feature type="region of interest" description="Disordered" evidence="8">
    <location>
        <begin position="589"/>
        <end position="609"/>
    </location>
</feature>
<feature type="binding site" evidence="7">
    <location>
        <position position="185"/>
    </location>
    <ligand>
        <name>ATP</name>
        <dbReference type="ChEBI" id="CHEBI:30616"/>
    </ligand>
</feature>
<feature type="region of interest" description="Disordered" evidence="8">
    <location>
        <begin position="545"/>
        <end position="573"/>
    </location>
</feature>
<feature type="domain" description="Protein kinase" evidence="9">
    <location>
        <begin position="155"/>
        <end position="439"/>
    </location>
</feature>
<dbReference type="InterPro" id="IPR000719">
    <property type="entry name" value="Prot_kinase_dom"/>
</dbReference>
<dbReference type="Gramene" id="Manes.12G089104.1.v8.1">
    <property type="protein sequence ID" value="Manes.12G089104.1.v8.1.CDS"/>
    <property type="gene ID" value="Manes.12G089104.v8.1"/>
</dbReference>
<accession>A0A199UDA5</accession>
<feature type="region of interest" description="Disordered" evidence="8">
    <location>
        <begin position="636"/>
        <end position="663"/>
    </location>
</feature>
<dbReference type="PANTHER" id="PTHR24056:SF380">
    <property type="entry name" value="PROTEIN KINASE DOMAIN-CONTAINING PROTEIN"/>
    <property type="match status" value="1"/>
</dbReference>
<evidence type="ECO:0000259" key="9">
    <source>
        <dbReference type="PROSITE" id="PS50011"/>
    </source>
</evidence>
<feature type="compositionally biased region" description="Polar residues" evidence="8">
    <location>
        <begin position="711"/>
        <end position="720"/>
    </location>
</feature>
<comment type="similarity">
    <text evidence="1">Belongs to the protein kinase superfamily. CMGC Ser/Thr protein kinase family. CDC2/CDKX subfamily.</text>
</comment>
<evidence type="ECO:0000256" key="1">
    <source>
        <dbReference type="ARBA" id="ARBA00006485"/>
    </source>
</evidence>
<gene>
    <name evidence="10" type="ORF">MANES_S001200</name>
</gene>
<name>A0A199UDA5_MANES</name>
<dbReference type="FunFam" id="3.30.200.20:FF:000021">
    <property type="entry name" value="probable serine/threonine-protein kinase At1g54610"/>
    <property type="match status" value="1"/>
</dbReference>
<dbReference type="Gene3D" id="3.30.200.20">
    <property type="entry name" value="Phosphorylase Kinase, domain 1"/>
    <property type="match status" value="1"/>
</dbReference>
<keyword evidence="3" id="KW-0808">Transferase</keyword>
<dbReference type="PROSITE" id="PS50011">
    <property type="entry name" value="PROTEIN_KINASE_DOM"/>
    <property type="match status" value="1"/>
</dbReference>
<evidence type="ECO:0000313" key="10">
    <source>
        <dbReference type="EMBL" id="OAY22443.1"/>
    </source>
</evidence>
<dbReference type="InterPro" id="IPR050108">
    <property type="entry name" value="CDK"/>
</dbReference>
<dbReference type="OrthoDB" id="28397at2759"/>
<feature type="region of interest" description="Disordered" evidence="8">
    <location>
        <begin position="1"/>
        <end position="48"/>
    </location>
</feature>
<keyword evidence="4 7" id="KW-0547">Nucleotide-binding</keyword>
<feature type="compositionally biased region" description="Basic and acidic residues" evidence="8">
    <location>
        <begin position="640"/>
        <end position="662"/>
    </location>
</feature>
<dbReference type="PROSITE" id="PS00108">
    <property type="entry name" value="PROTEIN_KINASE_ST"/>
    <property type="match status" value="1"/>
</dbReference>
<evidence type="ECO:0000256" key="7">
    <source>
        <dbReference type="PROSITE-ProRule" id="PRU10141"/>
    </source>
</evidence>
<dbReference type="Pfam" id="PF00069">
    <property type="entry name" value="Pkinase"/>
    <property type="match status" value="1"/>
</dbReference>
<dbReference type="SUPFAM" id="SSF56112">
    <property type="entry name" value="Protein kinase-like (PK-like)"/>
    <property type="match status" value="1"/>
</dbReference>
<evidence type="ECO:0000256" key="2">
    <source>
        <dbReference type="ARBA" id="ARBA00022527"/>
    </source>
</evidence>
<organism evidence="10">
    <name type="scientific">Manihot esculenta</name>
    <name type="common">Cassava</name>
    <name type="synonym">Jatropha manihot</name>
    <dbReference type="NCBI Taxonomy" id="3983"/>
    <lineage>
        <taxon>Eukaryota</taxon>
        <taxon>Viridiplantae</taxon>
        <taxon>Streptophyta</taxon>
        <taxon>Embryophyta</taxon>
        <taxon>Tracheophyta</taxon>
        <taxon>Spermatophyta</taxon>
        <taxon>Magnoliopsida</taxon>
        <taxon>eudicotyledons</taxon>
        <taxon>Gunneridae</taxon>
        <taxon>Pentapetalae</taxon>
        <taxon>rosids</taxon>
        <taxon>fabids</taxon>
        <taxon>Malpighiales</taxon>
        <taxon>Euphorbiaceae</taxon>
        <taxon>Crotonoideae</taxon>
        <taxon>Manihoteae</taxon>
        <taxon>Manihot</taxon>
    </lineage>
</organism>
<dbReference type="GO" id="GO:0005524">
    <property type="term" value="F:ATP binding"/>
    <property type="evidence" value="ECO:0007669"/>
    <property type="project" value="UniProtKB-UniRule"/>
</dbReference>
<evidence type="ECO:0000256" key="6">
    <source>
        <dbReference type="ARBA" id="ARBA00022840"/>
    </source>
</evidence>
<dbReference type="AlphaFoldDB" id="A0A199UDA5"/>
<feature type="region of interest" description="Disordered" evidence="8">
    <location>
        <begin position="703"/>
        <end position="727"/>
    </location>
</feature>
<dbReference type="PANTHER" id="PTHR24056">
    <property type="entry name" value="CELL DIVISION PROTEIN KINASE"/>
    <property type="match status" value="1"/>
</dbReference>
<dbReference type="EMBL" id="KV450433">
    <property type="protein sequence ID" value="OAY22443.1"/>
    <property type="molecule type" value="Genomic_DNA"/>
</dbReference>
<dbReference type="GO" id="GO:0004674">
    <property type="term" value="F:protein serine/threonine kinase activity"/>
    <property type="evidence" value="ECO:0007669"/>
    <property type="project" value="UniProtKB-KW"/>
</dbReference>
<evidence type="ECO:0000256" key="8">
    <source>
        <dbReference type="SAM" id="MobiDB-lite"/>
    </source>
</evidence>
<dbReference type="PROSITE" id="PS00107">
    <property type="entry name" value="PROTEIN_KINASE_ATP"/>
    <property type="match status" value="1"/>
</dbReference>
<dbReference type="InterPro" id="IPR011009">
    <property type="entry name" value="Kinase-like_dom_sf"/>
</dbReference>
<keyword evidence="2" id="KW-0723">Serine/threonine-protein kinase</keyword>
<feature type="compositionally biased region" description="Basic and acidic residues" evidence="8">
    <location>
        <begin position="7"/>
        <end position="48"/>
    </location>
</feature>
<keyword evidence="6 7" id="KW-0067">ATP-binding</keyword>
<dbReference type="CDD" id="cd07840">
    <property type="entry name" value="STKc_CDK9_like"/>
    <property type="match status" value="1"/>
</dbReference>
<dbReference type="InterPro" id="IPR008271">
    <property type="entry name" value="Ser/Thr_kinase_AS"/>
</dbReference>
<dbReference type="OMA" id="YEFGEAN"/>
<dbReference type="STRING" id="3983.A0A199UDA5"/>
<reference evidence="10" key="1">
    <citation type="submission" date="2016-02" db="EMBL/GenBank/DDBJ databases">
        <title>WGS assembly of Manihot esculenta.</title>
        <authorList>
            <person name="Bredeson J.V."/>
            <person name="Prochnik S.E."/>
            <person name="Lyons J.B."/>
            <person name="Schmutz J."/>
            <person name="Grimwood J."/>
            <person name="Vrebalov J."/>
            <person name="Bart R.S."/>
            <person name="Amuge T."/>
            <person name="Ferguson M.E."/>
            <person name="Green R."/>
            <person name="Putnam N."/>
            <person name="Stites J."/>
            <person name="Rounsley S."/>
            <person name="Rokhsar D.S."/>
        </authorList>
    </citation>
    <scope>NUCLEOTIDE SEQUENCE [LARGE SCALE GENOMIC DNA]</scope>
    <source>
        <tissue evidence="10">Leaf</tissue>
    </source>
</reference>
<keyword evidence="5" id="KW-0418">Kinase</keyword>
<proteinExistence type="inferred from homology"/>
<evidence type="ECO:0000256" key="4">
    <source>
        <dbReference type="ARBA" id="ARBA00022741"/>
    </source>
</evidence>
<evidence type="ECO:0000256" key="5">
    <source>
        <dbReference type="ARBA" id="ARBA00022777"/>
    </source>
</evidence>
<dbReference type="Gene3D" id="1.10.510.10">
    <property type="entry name" value="Transferase(Phosphotransferase) domain 1"/>
    <property type="match status" value="1"/>
</dbReference>
<sequence>MGCISSKDSRPISPKERLSRKGSLDRRVAHVNSSRRDDPIRSKSKSDSGDVKVMLLNKKISGSNRLYDDQIEKNKIENQIEEKKVENCEFAVISHPQIEKKNTEKCDVSVCSHPGWGRVPKCLEAEQVAAGWPSWLASAAGEAIKGWVPRRANTFEKLGKIGQGTYSNVYKARDVTHNKIVAIKKVRFNNSDPESVKFMAREIHILRILDHPNIIKLEGLITCQTSSSLYLVFEYMEHDLTGLASLPGIKFTEPQIKCFMQQLLSGLDHCHSRGVLHRDIKGSNLLIDDNGILKIADFGLASFFDPKSNAQLTSRVVTLWYRAPELLLGASHYGVAVDLWSTGCILGELYTGKPILPGRTEVEQLHKVFKLCGSPPEDYWKKLELPHSSVMKPQRPYKRCVADTFKDTPAPAVGLMETLLSMDPANRGTAAFALKDKFFRSKPYACDPSSLPKYPPSKEIDAKLRDEESRRQGVIGAQRNGPLGSGAALASNANPNLSILMQERRLSNANSRGEMFNSHRQQTVSGFLFDPSELNEAAKECRRGFRENQRKKVSHSGPLVQGTGWTKFGKDLDNPHVVSTRTNLSTVSGLLAPKTSFPDDQQGRPGTSRSAVVKQLGGFQGSSNGLEPTIKKSKKCQVRRPADSPEAEGLKSREASLYDRGPRGSKIYVSGPLLVPSNNVEQMLKDHDRKIQEYARRRLDKTKNGKMNVEGKQSTENLTYMSKHLGG</sequence>
<protein>
    <recommendedName>
        <fullName evidence="9">Protein kinase domain-containing protein</fullName>
    </recommendedName>
</protein>
<dbReference type="FunFam" id="1.10.510.10:FF:000043">
    <property type="entry name" value="probable serine/threonine-protein kinase At1g54610"/>
    <property type="match status" value="1"/>
</dbReference>
<dbReference type="InterPro" id="IPR017441">
    <property type="entry name" value="Protein_kinase_ATP_BS"/>
</dbReference>
<evidence type="ECO:0000256" key="3">
    <source>
        <dbReference type="ARBA" id="ARBA00022679"/>
    </source>
</evidence>